<gene>
    <name evidence="2" type="ORF">VTAP4600_A2010</name>
</gene>
<organism evidence="2 3">
    <name type="scientific">Vibrio tapetis subsp. tapetis</name>
    <dbReference type="NCBI Taxonomy" id="1671868"/>
    <lineage>
        <taxon>Bacteria</taxon>
        <taxon>Pseudomonadati</taxon>
        <taxon>Pseudomonadota</taxon>
        <taxon>Gammaproteobacteria</taxon>
        <taxon>Vibrionales</taxon>
        <taxon>Vibrionaceae</taxon>
        <taxon>Vibrio</taxon>
    </lineage>
</organism>
<dbReference type="Gene3D" id="3.30.70.3290">
    <property type="match status" value="1"/>
</dbReference>
<evidence type="ECO:0000259" key="1">
    <source>
        <dbReference type="SMART" id="SM00827"/>
    </source>
</evidence>
<dbReference type="Gene3D" id="3.40.366.10">
    <property type="entry name" value="Malonyl-Coenzyme A Acyl Carrier Protein, domain 2"/>
    <property type="match status" value="1"/>
</dbReference>
<dbReference type="KEGG" id="vta:A2010"/>
<dbReference type="SUPFAM" id="SSF52151">
    <property type="entry name" value="FabD/lysophospholipase-like"/>
    <property type="match status" value="1"/>
</dbReference>
<dbReference type="NCBIfam" id="TIGR02816">
    <property type="entry name" value="pfaB_fam"/>
    <property type="match status" value="1"/>
</dbReference>
<dbReference type="RefSeq" id="WP_102522565.1">
    <property type="nucleotide sequence ID" value="NZ_LT960611.1"/>
</dbReference>
<evidence type="ECO:0000313" key="2">
    <source>
        <dbReference type="EMBL" id="SON49989.1"/>
    </source>
</evidence>
<name>A0A2N8ZDJ4_9VIBR</name>
<keyword evidence="3" id="KW-1185">Reference proteome</keyword>
<reference evidence="2 3" key="1">
    <citation type="submission" date="2017-10" db="EMBL/GenBank/DDBJ databases">
        <authorList>
            <person name="Banno H."/>
            <person name="Chua N.-H."/>
        </authorList>
    </citation>
    <scope>NUCLEOTIDE SEQUENCE [LARGE SCALE GENOMIC DNA]</scope>
    <source>
        <strain evidence="2">Vibrio tapetis CECT4600</strain>
    </source>
</reference>
<dbReference type="InterPro" id="IPR052568">
    <property type="entry name" value="PKS-FAS_Synthase"/>
</dbReference>
<evidence type="ECO:0000313" key="3">
    <source>
        <dbReference type="Proteomes" id="UP000235828"/>
    </source>
</evidence>
<dbReference type="GO" id="GO:0016740">
    <property type="term" value="F:transferase activity"/>
    <property type="evidence" value="ECO:0007669"/>
    <property type="project" value="InterPro"/>
</dbReference>
<dbReference type="PANTHER" id="PTHR43074:SF1">
    <property type="entry name" value="BETA-KETOACYL SYNTHASE FAMILY PROTEIN-RELATED"/>
    <property type="match status" value="1"/>
</dbReference>
<dbReference type="AlphaFoldDB" id="A0A2N8ZDJ4"/>
<dbReference type="InterPro" id="IPR014181">
    <property type="entry name" value="Omega3_polyunsat_FA_synth-like"/>
</dbReference>
<dbReference type="InterPro" id="IPR014043">
    <property type="entry name" value="Acyl_transferase_dom"/>
</dbReference>
<feature type="domain" description="Malonyl-CoA:ACP transacylase (MAT)" evidence="1">
    <location>
        <begin position="295"/>
        <end position="613"/>
    </location>
</feature>
<dbReference type="Gene3D" id="3.30.70.250">
    <property type="entry name" value="Malonyl-CoA ACP transacylase, ACP-binding"/>
    <property type="match status" value="1"/>
</dbReference>
<dbReference type="InterPro" id="IPR016035">
    <property type="entry name" value="Acyl_Trfase/lysoPLipase"/>
</dbReference>
<dbReference type="OrthoDB" id="499075at2"/>
<dbReference type="Proteomes" id="UP000235828">
    <property type="component" value="Chromosome A"/>
</dbReference>
<sequence length="661" mass="72220">MMDSTNKAMPLRIALLANSTISDDGNVKCITVADDFAHSLKTAILAIEQGQTVQLVGQTSDQGHLILMAGLKAAQNHVHPHAYLSGMADSAELALSQSRRRASDVSCQHNHQDISAQQQFDSFLLMVEAIAGRTYSSDEEQSHYWFTEPNQARVASLTFTGTQTTSMILTQATGLKNARSILDASRLMFVVLAQDNSSLATKLDQLDQQIDQCSSEHDLLRLMRSNLATYQYESTANVKMPTAVLQAASKQALTQEIQAMMQALDKAFAEDHHYKTPAGSCFVAAPYSRGSVAFVYPGVGTVYPNMLAEMHHYFPELYARLEREGNLKQMLQADKTYPVNADSKTEMSLGEMAIAGVGTSYLFTRLLCDEFQVTPNYALGYSKGEASMWVSLGVWQNPHALIEQTKTSPIFTSAISGELTAVRQEWQLKQGETIKWNSFVVRCSKQEIEALLPAYPRAYLAIIQGDTCVLAGCEESCRALLKALGKRGIAANRVTAMHTTPALTQHAQVNEFYTQPLCDTLPNNIGFISAACLVNESQSVLINPDSQSIASSIADTFCSTLDFTSLIRAAREQGAKLFVEVGADRQTATLIDKINRTDSATDCSCIVTNAKGGEDIVHLIKCLGQLITHQIPLSVAPLIERLDQRIALAADTTNLKQGEPV</sequence>
<accession>A0A2N8ZDJ4</accession>
<dbReference type="PANTHER" id="PTHR43074">
    <property type="entry name" value="OMEGA-3 POLYUNSATURATED FATTY ACID SYNTHASE PFAB-RELATED"/>
    <property type="match status" value="1"/>
</dbReference>
<dbReference type="SMART" id="SM00827">
    <property type="entry name" value="PKS_AT"/>
    <property type="match status" value="1"/>
</dbReference>
<dbReference type="InterPro" id="IPR001227">
    <property type="entry name" value="Ac_transferase_dom_sf"/>
</dbReference>
<proteinExistence type="predicted"/>
<dbReference type="EMBL" id="LT960611">
    <property type="protein sequence ID" value="SON49989.1"/>
    <property type="molecule type" value="Genomic_DNA"/>
</dbReference>
<protein>
    <submittedName>
        <fullName evidence="2">Omega-3 polyunsaturated fatty acid synthase PfaB</fullName>
    </submittedName>
</protein>